<dbReference type="EMBL" id="JACGWN010000013">
    <property type="protein sequence ID" value="KAL0411652.1"/>
    <property type="molecule type" value="Genomic_DNA"/>
</dbReference>
<keyword evidence="1" id="KW-0472">Membrane</keyword>
<accession>A0AAW2U4R9</accession>
<name>A0AAW2U4R9_9LAMI</name>
<sequence length="268" mass="30538">MKIISGAGVIMKGVRKNNNLYHYLGRTVIGTVVATSTDDRESEEMKLWHMRLGHADNGGEYRSDPFEKICKDEGIVRHFTVRHTPQQNGVAERMNQTLLDKVRCMLSNVGLDRRFCAEAVAYACHLVNRLLSTAIDGKTPMEKWFGKPATDYDSLHVLDPRAKKAIFMGITLGIKETEQSDGTPKQVEFERVAIPVDETTNEDSLYQKEVQMKRRPGPKTSHSNMNQLHFASQKEPLESLLVLLIWWLVHLQLQLMTFLSLIMKQSKV</sequence>
<organism evidence="3">
    <name type="scientific">Sesamum latifolium</name>
    <dbReference type="NCBI Taxonomy" id="2727402"/>
    <lineage>
        <taxon>Eukaryota</taxon>
        <taxon>Viridiplantae</taxon>
        <taxon>Streptophyta</taxon>
        <taxon>Embryophyta</taxon>
        <taxon>Tracheophyta</taxon>
        <taxon>Spermatophyta</taxon>
        <taxon>Magnoliopsida</taxon>
        <taxon>eudicotyledons</taxon>
        <taxon>Gunneridae</taxon>
        <taxon>Pentapetalae</taxon>
        <taxon>asterids</taxon>
        <taxon>lamiids</taxon>
        <taxon>Lamiales</taxon>
        <taxon>Pedaliaceae</taxon>
        <taxon>Sesamum</taxon>
    </lineage>
</organism>
<proteinExistence type="predicted"/>
<dbReference type="PROSITE" id="PS50994">
    <property type="entry name" value="INTEGRASE"/>
    <property type="match status" value="1"/>
</dbReference>
<dbReference type="GO" id="GO:0015074">
    <property type="term" value="P:DNA integration"/>
    <property type="evidence" value="ECO:0007669"/>
    <property type="project" value="InterPro"/>
</dbReference>
<dbReference type="SUPFAM" id="SSF53098">
    <property type="entry name" value="Ribonuclease H-like"/>
    <property type="match status" value="1"/>
</dbReference>
<evidence type="ECO:0000313" key="3">
    <source>
        <dbReference type="EMBL" id="KAL0411652.1"/>
    </source>
</evidence>
<evidence type="ECO:0000256" key="1">
    <source>
        <dbReference type="SAM" id="Phobius"/>
    </source>
</evidence>
<feature type="transmembrane region" description="Helical" evidence="1">
    <location>
        <begin position="240"/>
        <end position="262"/>
    </location>
</feature>
<protein>
    <submittedName>
        <fullName evidence="3">Retrovirus-related Pol polyprotein from transposon TNT 1-94</fullName>
    </submittedName>
</protein>
<reference evidence="3" key="2">
    <citation type="journal article" date="2024" name="Plant">
        <title>Genomic evolution and insights into agronomic trait innovations of Sesamum species.</title>
        <authorList>
            <person name="Miao H."/>
            <person name="Wang L."/>
            <person name="Qu L."/>
            <person name="Liu H."/>
            <person name="Sun Y."/>
            <person name="Le M."/>
            <person name="Wang Q."/>
            <person name="Wei S."/>
            <person name="Zheng Y."/>
            <person name="Lin W."/>
            <person name="Duan Y."/>
            <person name="Cao H."/>
            <person name="Xiong S."/>
            <person name="Wang X."/>
            <person name="Wei L."/>
            <person name="Li C."/>
            <person name="Ma Q."/>
            <person name="Ju M."/>
            <person name="Zhao R."/>
            <person name="Li G."/>
            <person name="Mu C."/>
            <person name="Tian Q."/>
            <person name="Mei H."/>
            <person name="Zhang T."/>
            <person name="Gao T."/>
            <person name="Zhang H."/>
        </authorList>
    </citation>
    <scope>NUCLEOTIDE SEQUENCE</scope>
    <source>
        <strain evidence="3">KEN1</strain>
    </source>
</reference>
<dbReference type="PANTHER" id="PTHR42648:SF28">
    <property type="entry name" value="TRANSPOSON-ENCODED PROTEIN WITH RIBONUCLEASE H-LIKE AND RETROVIRUS ZINC FINGER-LIKE DOMAINS"/>
    <property type="match status" value="1"/>
</dbReference>
<reference evidence="3" key="1">
    <citation type="submission" date="2020-06" db="EMBL/GenBank/DDBJ databases">
        <authorList>
            <person name="Li T."/>
            <person name="Hu X."/>
            <person name="Zhang T."/>
            <person name="Song X."/>
            <person name="Zhang H."/>
            <person name="Dai N."/>
            <person name="Sheng W."/>
            <person name="Hou X."/>
            <person name="Wei L."/>
        </authorList>
    </citation>
    <scope>NUCLEOTIDE SEQUENCE</scope>
    <source>
        <strain evidence="3">KEN1</strain>
        <tissue evidence="3">Leaf</tissue>
    </source>
</reference>
<evidence type="ECO:0000259" key="2">
    <source>
        <dbReference type="PROSITE" id="PS50994"/>
    </source>
</evidence>
<dbReference type="AlphaFoldDB" id="A0AAW2U4R9"/>
<dbReference type="InterPro" id="IPR039537">
    <property type="entry name" value="Retrotran_Ty1/copia-like"/>
</dbReference>
<feature type="domain" description="Integrase catalytic" evidence="2">
    <location>
        <begin position="54"/>
        <end position="148"/>
    </location>
</feature>
<dbReference type="GO" id="GO:0003676">
    <property type="term" value="F:nucleic acid binding"/>
    <property type="evidence" value="ECO:0007669"/>
    <property type="project" value="InterPro"/>
</dbReference>
<keyword evidence="1" id="KW-1133">Transmembrane helix</keyword>
<keyword evidence="1" id="KW-0812">Transmembrane</keyword>
<dbReference type="InterPro" id="IPR012337">
    <property type="entry name" value="RNaseH-like_sf"/>
</dbReference>
<dbReference type="InterPro" id="IPR001584">
    <property type="entry name" value="Integrase_cat-core"/>
</dbReference>
<dbReference type="InterPro" id="IPR036397">
    <property type="entry name" value="RNaseH_sf"/>
</dbReference>
<gene>
    <name evidence="3" type="ORF">Slati_3754900</name>
</gene>
<dbReference type="PANTHER" id="PTHR42648">
    <property type="entry name" value="TRANSPOSASE, PUTATIVE-RELATED"/>
    <property type="match status" value="1"/>
</dbReference>
<comment type="caution">
    <text evidence="3">The sequence shown here is derived from an EMBL/GenBank/DDBJ whole genome shotgun (WGS) entry which is preliminary data.</text>
</comment>
<dbReference type="Gene3D" id="3.30.420.10">
    <property type="entry name" value="Ribonuclease H-like superfamily/Ribonuclease H"/>
    <property type="match status" value="1"/>
</dbReference>